<feature type="transmembrane region" description="Helical" evidence="1">
    <location>
        <begin position="6"/>
        <end position="24"/>
    </location>
</feature>
<gene>
    <name evidence="2" type="ORF">J2S10_003806</name>
</gene>
<accession>A0ABT9XYH8</accession>
<sequence length="126" mass="14247">MTRKNQFWKGMLFGAIAGGALSLLDKQTRSVMKENLQNATDQASYILRNPGEISKKVKGTAVKIKYTVEQVSEDINYIIGKVDELKELTPQVTDMLKDTKDAFSKSEENELFEDILGEDDKDLTRQ</sequence>
<proteinExistence type="predicted"/>
<dbReference type="EMBL" id="JAUSTW010000006">
    <property type="protein sequence ID" value="MDQ0200617.1"/>
    <property type="molecule type" value="Genomic_DNA"/>
</dbReference>
<name>A0ABT9XYH8_9BACI</name>
<dbReference type="Proteomes" id="UP001224122">
    <property type="component" value="Unassembled WGS sequence"/>
</dbReference>
<organism evidence="2 3">
    <name type="scientific">Neobacillus ginsengisoli</name>
    <dbReference type="NCBI Taxonomy" id="904295"/>
    <lineage>
        <taxon>Bacteria</taxon>
        <taxon>Bacillati</taxon>
        <taxon>Bacillota</taxon>
        <taxon>Bacilli</taxon>
        <taxon>Bacillales</taxon>
        <taxon>Bacillaceae</taxon>
        <taxon>Neobacillus</taxon>
    </lineage>
</organism>
<keyword evidence="1" id="KW-0812">Transmembrane</keyword>
<reference evidence="2 3" key="1">
    <citation type="submission" date="2023-07" db="EMBL/GenBank/DDBJ databases">
        <title>Genomic Encyclopedia of Type Strains, Phase IV (KMG-IV): sequencing the most valuable type-strain genomes for metagenomic binning, comparative biology and taxonomic classification.</title>
        <authorList>
            <person name="Goeker M."/>
        </authorList>
    </citation>
    <scope>NUCLEOTIDE SEQUENCE [LARGE SCALE GENOMIC DNA]</scope>
    <source>
        <strain evidence="2 3">DSM 27594</strain>
    </source>
</reference>
<keyword evidence="1" id="KW-1133">Transmembrane helix</keyword>
<keyword evidence="1" id="KW-0472">Membrane</keyword>
<comment type="caution">
    <text evidence="2">The sequence shown here is derived from an EMBL/GenBank/DDBJ whole genome shotgun (WGS) entry which is preliminary data.</text>
</comment>
<dbReference type="RefSeq" id="WP_307410699.1">
    <property type="nucleotide sequence ID" value="NZ_JAUSTW010000006.1"/>
</dbReference>
<protein>
    <submittedName>
        <fullName evidence="2">Gas vesicle protein</fullName>
    </submittedName>
</protein>
<evidence type="ECO:0000313" key="3">
    <source>
        <dbReference type="Proteomes" id="UP001224122"/>
    </source>
</evidence>
<evidence type="ECO:0000256" key="1">
    <source>
        <dbReference type="SAM" id="Phobius"/>
    </source>
</evidence>
<keyword evidence="3" id="KW-1185">Reference proteome</keyword>
<evidence type="ECO:0000313" key="2">
    <source>
        <dbReference type="EMBL" id="MDQ0200617.1"/>
    </source>
</evidence>